<dbReference type="InterPro" id="IPR025438">
    <property type="entry name" value="DUF4180"/>
</dbReference>
<evidence type="ECO:0000259" key="1">
    <source>
        <dbReference type="Pfam" id="PF13788"/>
    </source>
</evidence>
<comment type="caution">
    <text evidence="2">The sequence shown here is derived from an EMBL/GenBank/DDBJ whole genome shotgun (WGS) entry which is preliminary data.</text>
</comment>
<name>A0ABU1Y7D8_9FLAO</name>
<dbReference type="RefSeq" id="WP_310280928.1">
    <property type="nucleotide sequence ID" value="NZ_JAVDWQ010000006.1"/>
</dbReference>
<dbReference type="EMBL" id="JAVDWQ010000006">
    <property type="protein sequence ID" value="MDR7210147.1"/>
    <property type="molecule type" value="Genomic_DNA"/>
</dbReference>
<evidence type="ECO:0000313" key="2">
    <source>
        <dbReference type="EMBL" id="MDR7210147.1"/>
    </source>
</evidence>
<dbReference type="Proteomes" id="UP001269081">
    <property type="component" value="Unassembled WGS sequence"/>
</dbReference>
<keyword evidence="3" id="KW-1185">Reference proteome</keyword>
<proteinExistence type="predicted"/>
<gene>
    <name evidence="2" type="ORF">J2W48_002087</name>
</gene>
<evidence type="ECO:0000313" key="3">
    <source>
        <dbReference type="Proteomes" id="UP001269081"/>
    </source>
</evidence>
<organism evidence="2 3">
    <name type="scientific">Flavobacterium piscis</name>
    <dbReference type="NCBI Taxonomy" id="1114874"/>
    <lineage>
        <taxon>Bacteria</taxon>
        <taxon>Pseudomonadati</taxon>
        <taxon>Bacteroidota</taxon>
        <taxon>Flavobacteriia</taxon>
        <taxon>Flavobacteriales</taxon>
        <taxon>Flavobacteriaceae</taxon>
        <taxon>Flavobacterium</taxon>
    </lineage>
</organism>
<protein>
    <recommendedName>
        <fullName evidence="1">DUF4180 domain-containing protein</fullName>
    </recommendedName>
</protein>
<sequence length="86" mass="9843">MNFAGEMLQKFSNFRVRLVIVGDFEKYQSKSIRDFIFESNNGRQINFTATLNEGLKNCQYNLPAISSQDLHSSITARAYKNTSTLI</sequence>
<accession>A0ABU1Y7D8</accession>
<feature type="domain" description="DUF4180" evidence="1">
    <location>
        <begin position="3"/>
        <end position="53"/>
    </location>
</feature>
<reference evidence="2 3" key="1">
    <citation type="submission" date="2023-07" db="EMBL/GenBank/DDBJ databases">
        <title>Sorghum-associated microbial communities from plants grown in Nebraska, USA.</title>
        <authorList>
            <person name="Schachtman D."/>
        </authorList>
    </citation>
    <scope>NUCLEOTIDE SEQUENCE [LARGE SCALE GENOMIC DNA]</scope>
    <source>
        <strain evidence="2 3">4129</strain>
    </source>
</reference>
<dbReference type="Pfam" id="PF13788">
    <property type="entry name" value="DUF4180"/>
    <property type="match status" value="1"/>
</dbReference>